<accession>A0A8D8AZZ1</accession>
<protein>
    <submittedName>
        <fullName evidence="3">(northern house mosquito) hypothetical protein</fullName>
    </submittedName>
</protein>
<keyword evidence="2" id="KW-0732">Signal</keyword>
<proteinExistence type="predicted"/>
<dbReference type="EMBL" id="HBUE01056562">
    <property type="protein sequence ID" value="CAG6466666.1"/>
    <property type="molecule type" value="Transcribed_RNA"/>
</dbReference>
<evidence type="ECO:0000313" key="3">
    <source>
        <dbReference type="EMBL" id="CAG6466666.1"/>
    </source>
</evidence>
<reference evidence="3" key="1">
    <citation type="submission" date="2021-05" db="EMBL/GenBank/DDBJ databases">
        <authorList>
            <person name="Alioto T."/>
            <person name="Alioto T."/>
            <person name="Gomez Garrido J."/>
        </authorList>
    </citation>
    <scope>NUCLEOTIDE SEQUENCE</scope>
</reference>
<name>A0A8D8AZZ1_CULPI</name>
<sequence length="104" mass="11822">MMIVFPFALLLPVPRCVSSSKCSMLGGKITTPLPPPYLMKSSFYVAGVFPLEPLSVCSLVCLTFVVLCFSLMAMMMFREEYPFRCPRVHVWQLMVILYIFVSIL</sequence>
<keyword evidence="1" id="KW-1133">Transmembrane helix</keyword>
<feature type="signal peptide" evidence="2">
    <location>
        <begin position="1"/>
        <end position="19"/>
    </location>
</feature>
<keyword evidence="1" id="KW-0472">Membrane</keyword>
<feature type="transmembrane region" description="Helical" evidence="1">
    <location>
        <begin position="43"/>
        <end position="73"/>
    </location>
</feature>
<dbReference type="AlphaFoldDB" id="A0A8D8AZZ1"/>
<organism evidence="3">
    <name type="scientific">Culex pipiens</name>
    <name type="common">House mosquito</name>
    <dbReference type="NCBI Taxonomy" id="7175"/>
    <lineage>
        <taxon>Eukaryota</taxon>
        <taxon>Metazoa</taxon>
        <taxon>Ecdysozoa</taxon>
        <taxon>Arthropoda</taxon>
        <taxon>Hexapoda</taxon>
        <taxon>Insecta</taxon>
        <taxon>Pterygota</taxon>
        <taxon>Neoptera</taxon>
        <taxon>Endopterygota</taxon>
        <taxon>Diptera</taxon>
        <taxon>Nematocera</taxon>
        <taxon>Culicoidea</taxon>
        <taxon>Culicidae</taxon>
        <taxon>Culicinae</taxon>
        <taxon>Culicini</taxon>
        <taxon>Culex</taxon>
        <taxon>Culex</taxon>
    </lineage>
</organism>
<evidence type="ECO:0000256" key="2">
    <source>
        <dbReference type="SAM" id="SignalP"/>
    </source>
</evidence>
<keyword evidence="1" id="KW-0812">Transmembrane</keyword>
<feature type="chain" id="PRO_5034728544" evidence="2">
    <location>
        <begin position="20"/>
        <end position="104"/>
    </location>
</feature>
<evidence type="ECO:0000256" key="1">
    <source>
        <dbReference type="SAM" id="Phobius"/>
    </source>
</evidence>